<feature type="binding site" evidence="7">
    <location>
        <position position="77"/>
    </location>
    <ligand>
        <name>S-adenosyl-L-methionine</name>
        <dbReference type="ChEBI" id="CHEBI:59789"/>
    </ligand>
</feature>
<dbReference type="Gene3D" id="3.40.1280.10">
    <property type="match status" value="1"/>
</dbReference>
<dbReference type="PANTHER" id="PTHR33603:SF1">
    <property type="entry name" value="RIBOSOMAL RNA LARGE SUBUNIT METHYLTRANSFERASE H"/>
    <property type="match status" value="1"/>
</dbReference>
<dbReference type="NCBIfam" id="NF000985">
    <property type="entry name" value="PRK00103.1-3"/>
    <property type="match status" value="1"/>
</dbReference>
<dbReference type="PIRSF" id="PIRSF004505">
    <property type="entry name" value="MT_bac"/>
    <property type="match status" value="1"/>
</dbReference>
<dbReference type="Pfam" id="PF02590">
    <property type="entry name" value="SPOUT_MTase"/>
    <property type="match status" value="1"/>
</dbReference>
<feature type="binding site" evidence="7">
    <location>
        <begin position="128"/>
        <end position="133"/>
    </location>
    <ligand>
        <name>S-adenosyl-L-methionine</name>
        <dbReference type="ChEBI" id="CHEBI:59789"/>
    </ligand>
</feature>
<evidence type="ECO:0000256" key="1">
    <source>
        <dbReference type="ARBA" id="ARBA00022490"/>
    </source>
</evidence>
<dbReference type="EC" id="2.1.1.177" evidence="7"/>
<dbReference type="InterPro" id="IPR029026">
    <property type="entry name" value="tRNA_m1G_MTases_N"/>
</dbReference>
<comment type="caution">
    <text evidence="8">The sequence shown here is derived from an EMBL/GenBank/DDBJ whole genome shotgun (WGS) entry which is preliminary data.</text>
</comment>
<dbReference type="Proteomes" id="UP000719500">
    <property type="component" value="Unassembled WGS sequence"/>
</dbReference>
<evidence type="ECO:0000256" key="5">
    <source>
        <dbReference type="ARBA" id="ARBA00022691"/>
    </source>
</evidence>
<dbReference type="CDD" id="cd18081">
    <property type="entry name" value="RlmH-like"/>
    <property type="match status" value="1"/>
</dbReference>
<comment type="catalytic activity">
    <reaction evidence="7">
        <text>pseudouridine(1915) in 23S rRNA + S-adenosyl-L-methionine = N(3)-methylpseudouridine(1915) in 23S rRNA + S-adenosyl-L-homocysteine + H(+)</text>
        <dbReference type="Rhea" id="RHEA:42752"/>
        <dbReference type="Rhea" id="RHEA-COMP:10221"/>
        <dbReference type="Rhea" id="RHEA-COMP:10222"/>
        <dbReference type="ChEBI" id="CHEBI:15378"/>
        <dbReference type="ChEBI" id="CHEBI:57856"/>
        <dbReference type="ChEBI" id="CHEBI:59789"/>
        <dbReference type="ChEBI" id="CHEBI:65314"/>
        <dbReference type="ChEBI" id="CHEBI:74486"/>
        <dbReference type="EC" id="2.1.1.177"/>
    </reaction>
</comment>
<feature type="binding site" evidence="7">
    <location>
        <position position="109"/>
    </location>
    <ligand>
        <name>S-adenosyl-L-methionine</name>
        <dbReference type="ChEBI" id="CHEBI:59789"/>
    </ligand>
</feature>
<dbReference type="InterPro" id="IPR003742">
    <property type="entry name" value="RlmH-like"/>
</dbReference>
<reference evidence="8 9" key="1">
    <citation type="journal article" date="2021" name="Sci. Rep.">
        <title>The distribution of antibiotic resistance genes in chicken gut microbiota commensals.</title>
        <authorList>
            <person name="Juricova H."/>
            <person name="Matiasovicova J."/>
            <person name="Kubasova T."/>
            <person name="Cejkova D."/>
            <person name="Rychlik I."/>
        </authorList>
    </citation>
    <scope>NUCLEOTIDE SEQUENCE [LARGE SCALE GENOMIC DNA]</scope>
    <source>
        <strain evidence="8 9">An411</strain>
    </source>
</reference>
<keyword evidence="4 7" id="KW-0808">Transferase</keyword>
<organism evidence="8 9">
    <name type="scientific">Oscillibacter valericigenes</name>
    <dbReference type="NCBI Taxonomy" id="351091"/>
    <lineage>
        <taxon>Bacteria</taxon>
        <taxon>Bacillati</taxon>
        <taxon>Bacillota</taxon>
        <taxon>Clostridia</taxon>
        <taxon>Eubacteriales</taxon>
        <taxon>Oscillospiraceae</taxon>
        <taxon>Oscillibacter</taxon>
    </lineage>
</organism>
<dbReference type="RefSeq" id="WP_204802777.1">
    <property type="nucleotide sequence ID" value="NZ_JACSNX010000003.1"/>
</dbReference>
<name>A0ABS2FU60_9FIRM</name>
<comment type="subcellular location">
    <subcellularLocation>
        <location evidence="7">Cytoplasm</location>
    </subcellularLocation>
</comment>
<evidence type="ECO:0000256" key="3">
    <source>
        <dbReference type="ARBA" id="ARBA00022603"/>
    </source>
</evidence>
<dbReference type="InterPro" id="IPR029028">
    <property type="entry name" value="Alpha/beta_knot_MTases"/>
</dbReference>
<accession>A0ABS2FU60</accession>
<keyword evidence="5 7" id="KW-0949">S-adenosyl-L-methionine</keyword>
<keyword evidence="1 7" id="KW-0963">Cytoplasm</keyword>
<keyword evidence="9" id="KW-1185">Reference proteome</keyword>
<evidence type="ECO:0000256" key="4">
    <source>
        <dbReference type="ARBA" id="ARBA00022679"/>
    </source>
</evidence>
<dbReference type="HAMAP" id="MF_00658">
    <property type="entry name" value="23SrRNA_methyltr_H"/>
    <property type="match status" value="1"/>
</dbReference>
<evidence type="ECO:0000313" key="8">
    <source>
        <dbReference type="EMBL" id="MBM6850608.1"/>
    </source>
</evidence>
<sequence>MQKVTVLCVGKLKEKFYIDAAAEYAKRLSRFCKLELVELPEERLPEDPSPAQIEAALLKEAAAIRAKFPAGAALIALCVEGELRSSEALARQMAAWAGQGVSQLVFLIGGSFGLHPSIKGSAKLRLSMSPMTFPHHLARVMVLEQIYRAYQINAGTRYHK</sequence>
<dbReference type="SUPFAM" id="SSF75217">
    <property type="entry name" value="alpha/beta knot"/>
    <property type="match status" value="1"/>
</dbReference>
<comment type="function">
    <text evidence="7">Specifically methylates the pseudouridine at position 1915 (m3Psi1915) in 23S rRNA.</text>
</comment>
<dbReference type="GO" id="GO:0032259">
    <property type="term" value="P:methylation"/>
    <property type="evidence" value="ECO:0007669"/>
    <property type="project" value="UniProtKB-KW"/>
</dbReference>
<keyword evidence="3 7" id="KW-0489">Methyltransferase</keyword>
<protein>
    <recommendedName>
        <fullName evidence="7">Ribosomal RNA large subunit methyltransferase H</fullName>
        <ecNumber evidence="7">2.1.1.177</ecNumber>
    </recommendedName>
    <alternativeName>
        <fullName evidence="7">23S rRNA (pseudouridine1915-N3)-methyltransferase</fullName>
    </alternativeName>
    <alternativeName>
        <fullName evidence="7">23S rRNA m3Psi1915 methyltransferase</fullName>
    </alternativeName>
    <alternativeName>
        <fullName evidence="7">rRNA (pseudouridine-N3-)-methyltransferase RlmH</fullName>
    </alternativeName>
</protein>
<dbReference type="GO" id="GO:0008168">
    <property type="term" value="F:methyltransferase activity"/>
    <property type="evidence" value="ECO:0007669"/>
    <property type="project" value="UniProtKB-KW"/>
</dbReference>
<keyword evidence="2 7" id="KW-0698">rRNA processing</keyword>
<evidence type="ECO:0000256" key="6">
    <source>
        <dbReference type="ARBA" id="ARBA00038303"/>
    </source>
</evidence>
<dbReference type="PANTHER" id="PTHR33603">
    <property type="entry name" value="METHYLTRANSFERASE"/>
    <property type="match status" value="1"/>
</dbReference>
<evidence type="ECO:0000313" key="9">
    <source>
        <dbReference type="Proteomes" id="UP000719500"/>
    </source>
</evidence>
<comment type="subunit">
    <text evidence="7">Homodimer.</text>
</comment>
<gene>
    <name evidence="7 8" type="primary">rlmH</name>
    <name evidence="8" type="ORF">H9X91_04035</name>
</gene>
<evidence type="ECO:0000256" key="2">
    <source>
        <dbReference type="ARBA" id="ARBA00022552"/>
    </source>
</evidence>
<comment type="similarity">
    <text evidence="6 7">Belongs to the RNA methyltransferase RlmH family.</text>
</comment>
<proteinExistence type="inferred from homology"/>
<dbReference type="EMBL" id="JACSNX010000003">
    <property type="protein sequence ID" value="MBM6850608.1"/>
    <property type="molecule type" value="Genomic_DNA"/>
</dbReference>
<evidence type="ECO:0000256" key="7">
    <source>
        <dbReference type="HAMAP-Rule" id="MF_00658"/>
    </source>
</evidence>